<organism evidence="6 7">
    <name type="scientific">Pseudoduganella rivuli</name>
    <dbReference type="NCBI Taxonomy" id="2666085"/>
    <lineage>
        <taxon>Bacteria</taxon>
        <taxon>Pseudomonadati</taxon>
        <taxon>Pseudomonadota</taxon>
        <taxon>Betaproteobacteria</taxon>
        <taxon>Burkholderiales</taxon>
        <taxon>Oxalobacteraceae</taxon>
        <taxon>Telluria group</taxon>
        <taxon>Pseudoduganella</taxon>
    </lineage>
</organism>
<reference evidence="6 7" key="1">
    <citation type="submission" date="2019-11" db="EMBL/GenBank/DDBJ databases">
        <title>Novel species isolated from a subtropical stream in China.</title>
        <authorList>
            <person name="Lu H."/>
        </authorList>
    </citation>
    <scope>NUCLEOTIDE SEQUENCE [LARGE SCALE GENOMIC DNA]</scope>
    <source>
        <strain evidence="6 7">FT92W</strain>
    </source>
</reference>
<evidence type="ECO:0000256" key="3">
    <source>
        <dbReference type="ARBA" id="ARBA00023004"/>
    </source>
</evidence>
<gene>
    <name evidence="6" type="ORF">GJ700_01850</name>
</gene>
<dbReference type="GO" id="GO:0046872">
    <property type="term" value="F:metal ion binding"/>
    <property type="evidence" value="ECO:0007669"/>
    <property type="project" value="UniProtKB-KW"/>
</dbReference>
<evidence type="ECO:0000259" key="5">
    <source>
        <dbReference type="PROSITE" id="PS51296"/>
    </source>
</evidence>
<accession>A0A7X2IIK3</accession>
<dbReference type="Pfam" id="PF00355">
    <property type="entry name" value="Rieske"/>
    <property type="match status" value="1"/>
</dbReference>
<evidence type="ECO:0000256" key="4">
    <source>
        <dbReference type="ARBA" id="ARBA00023014"/>
    </source>
</evidence>
<proteinExistence type="predicted"/>
<dbReference type="GO" id="GO:0051537">
    <property type="term" value="F:2 iron, 2 sulfur cluster binding"/>
    <property type="evidence" value="ECO:0007669"/>
    <property type="project" value="UniProtKB-KW"/>
</dbReference>
<evidence type="ECO:0000313" key="6">
    <source>
        <dbReference type="EMBL" id="MRV70466.1"/>
    </source>
</evidence>
<dbReference type="PANTHER" id="PTHR40261:SF1">
    <property type="entry name" value="RIESKE DOMAIN-CONTAINING PROTEIN"/>
    <property type="match status" value="1"/>
</dbReference>
<sequence length="122" mass="13229">MSKWQDLYQAPAAGSAVCPVDQVPDGGGHEVCFGAGREPFRLLLLRRGADLWAYHNSCPHFSLPLNFEPQRFIVLGGDLVMCAHHTAFFKFDDGHCVDGPCAGAHLLAVPVRVADGHVYIGD</sequence>
<dbReference type="InterPro" id="IPR017941">
    <property type="entry name" value="Rieske_2Fe-2S"/>
</dbReference>
<dbReference type="PROSITE" id="PS51296">
    <property type="entry name" value="RIESKE"/>
    <property type="match status" value="1"/>
</dbReference>
<evidence type="ECO:0000256" key="2">
    <source>
        <dbReference type="ARBA" id="ARBA00022723"/>
    </source>
</evidence>
<dbReference type="SUPFAM" id="SSF50022">
    <property type="entry name" value="ISP domain"/>
    <property type="match status" value="1"/>
</dbReference>
<keyword evidence="2" id="KW-0479">Metal-binding</keyword>
<name>A0A7X2IIK3_9BURK</name>
<evidence type="ECO:0000313" key="7">
    <source>
        <dbReference type="Proteomes" id="UP000446768"/>
    </source>
</evidence>
<dbReference type="AlphaFoldDB" id="A0A7X2IIK3"/>
<keyword evidence="1" id="KW-0001">2Fe-2S</keyword>
<keyword evidence="7" id="KW-1185">Reference proteome</keyword>
<dbReference type="Proteomes" id="UP000446768">
    <property type="component" value="Unassembled WGS sequence"/>
</dbReference>
<dbReference type="PANTHER" id="PTHR40261">
    <property type="match status" value="1"/>
</dbReference>
<keyword evidence="3" id="KW-0408">Iron</keyword>
<comment type="caution">
    <text evidence="6">The sequence shown here is derived from an EMBL/GenBank/DDBJ whole genome shotgun (WGS) entry which is preliminary data.</text>
</comment>
<dbReference type="InterPro" id="IPR036922">
    <property type="entry name" value="Rieske_2Fe-2S_sf"/>
</dbReference>
<dbReference type="EMBL" id="WKJJ01000001">
    <property type="protein sequence ID" value="MRV70466.1"/>
    <property type="molecule type" value="Genomic_DNA"/>
</dbReference>
<dbReference type="RefSeq" id="WP_154370938.1">
    <property type="nucleotide sequence ID" value="NZ_WKJJ01000001.1"/>
</dbReference>
<evidence type="ECO:0000256" key="1">
    <source>
        <dbReference type="ARBA" id="ARBA00022714"/>
    </source>
</evidence>
<keyword evidence="4" id="KW-0411">Iron-sulfur</keyword>
<feature type="domain" description="Rieske" evidence="5">
    <location>
        <begin position="15"/>
        <end position="120"/>
    </location>
</feature>
<protein>
    <submittedName>
        <fullName evidence="6">Rieske 2Fe-2S domain-containing protein</fullName>
    </submittedName>
</protein>
<dbReference type="Gene3D" id="2.102.10.10">
    <property type="entry name" value="Rieske [2Fe-2S] iron-sulphur domain"/>
    <property type="match status" value="1"/>
</dbReference>